<keyword evidence="1" id="KW-1133">Transmembrane helix</keyword>
<comment type="caution">
    <text evidence="2">The sequence shown here is derived from an EMBL/GenBank/DDBJ whole genome shotgun (WGS) entry which is preliminary data.</text>
</comment>
<accession>A0A5M9JX75</accession>
<reference evidence="2 3" key="1">
    <citation type="submission" date="2019-06" db="EMBL/GenBank/DDBJ databases">
        <title>Genome Sequence of the Brown Rot Fungal Pathogen Monilinia fructicola.</title>
        <authorList>
            <person name="De Miccolis Angelini R.M."/>
            <person name="Landi L."/>
            <person name="Abate D."/>
            <person name="Pollastro S."/>
            <person name="Romanazzi G."/>
            <person name="Faretra F."/>
        </authorList>
    </citation>
    <scope>NUCLEOTIDE SEQUENCE [LARGE SCALE GENOMIC DNA]</scope>
    <source>
        <strain evidence="2 3">Mfrc123</strain>
    </source>
</reference>
<feature type="transmembrane region" description="Helical" evidence="1">
    <location>
        <begin position="58"/>
        <end position="79"/>
    </location>
</feature>
<feature type="transmembrane region" description="Helical" evidence="1">
    <location>
        <begin position="19"/>
        <end position="38"/>
    </location>
</feature>
<evidence type="ECO:0000256" key="1">
    <source>
        <dbReference type="SAM" id="Phobius"/>
    </source>
</evidence>
<name>A0A5M9JX75_MONFR</name>
<sequence>MTYNICSDSMTYNICSDSIFFIFGVEVDLAGLYFSFLLKRPRRRGKSISAGKDNQKGFIACICYYSVFFWLLRLLGGYLKCNKLFIDLICSAVPILRDHLGSCVPVLSVLCVSSVILSKCQDNVKF</sequence>
<proteinExistence type="predicted"/>
<keyword evidence="1" id="KW-0812">Transmembrane</keyword>
<dbReference type="EMBL" id="VICG01000003">
    <property type="protein sequence ID" value="KAA8573821.1"/>
    <property type="molecule type" value="Genomic_DNA"/>
</dbReference>
<evidence type="ECO:0000313" key="2">
    <source>
        <dbReference type="EMBL" id="KAA8573821.1"/>
    </source>
</evidence>
<keyword evidence="3" id="KW-1185">Reference proteome</keyword>
<dbReference type="AlphaFoldDB" id="A0A5M9JX75"/>
<dbReference type="Proteomes" id="UP000322873">
    <property type="component" value="Unassembled WGS sequence"/>
</dbReference>
<organism evidence="2 3">
    <name type="scientific">Monilinia fructicola</name>
    <name type="common">Brown rot fungus</name>
    <name type="synonym">Ciboria fructicola</name>
    <dbReference type="NCBI Taxonomy" id="38448"/>
    <lineage>
        <taxon>Eukaryota</taxon>
        <taxon>Fungi</taxon>
        <taxon>Dikarya</taxon>
        <taxon>Ascomycota</taxon>
        <taxon>Pezizomycotina</taxon>
        <taxon>Leotiomycetes</taxon>
        <taxon>Helotiales</taxon>
        <taxon>Sclerotiniaceae</taxon>
        <taxon>Monilinia</taxon>
    </lineage>
</organism>
<evidence type="ECO:0000313" key="3">
    <source>
        <dbReference type="Proteomes" id="UP000322873"/>
    </source>
</evidence>
<keyword evidence="1" id="KW-0472">Membrane</keyword>
<protein>
    <submittedName>
        <fullName evidence="2">Uncharacterized protein</fullName>
    </submittedName>
</protein>
<gene>
    <name evidence="2" type="ORF">EYC84_005377</name>
</gene>